<keyword evidence="9" id="KW-1185">Reference proteome</keyword>
<dbReference type="Pfam" id="PF26575">
    <property type="entry name" value="HHO5_N"/>
    <property type="match status" value="1"/>
</dbReference>
<evidence type="ECO:0000256" key="2">
    <source>
        <dbReference type="ARBA" id="ARBA00023015"/>
    </source>
</evidence>
<reference evidence="8 9" key="1">
    <citation type="submission" date="2019-05" db="EMBL/GenBank/DDBJ databases">
        <title>Mikania micrantha, genome provides insights into the molecular mechanism of rapid growth.</title>
        <authorList>
            <person name="Liu B."/>
        </authorList>
    </citation>
    <scope>NUCLEOTIDE SEQUENCE [LARGE SCALE GENOMIC DNA]</scope>
    <source>
        <strain evidence="8">NLD-2019</strain>
        <tissue evidence="8">Leaf</tissue>
    </source>
</reference>
<keyword evidence="2" id="KW-0805">Transcription regulation</keyword>
<feature type="compositionally biased region" description="Polar residues" evidence="6">
    <location>
        <begin position="125"/>
        <end position="158"/>
    </location>
</feature>
<dbReference type="EMBL" id="SZYD01000003">
    <property type="protein sequence ID" value="KAD6795273.1"/>
    <property type="molecule type" value="Genomic_DNA"/>
</dbReference>
<dbReference type="InterPro" id="IPR009057">
    <property type="entry name" value="Homeodomain-like_sf"/>
</dbReference>
<dbReference type="GO" id="GO:0005634">
    <property type="term" value="C:nucleus"/>
    <property type="evidence" value="ECO:0007669"/>
    <property type="project" value="UniProtKB-SubCell"/>
</dbReference>
<feature type="compositionally biased region" description="Acidic residues" evidence="6">
    <location>
        <begin position="107"/>
        <end position="118"/>
    </location>
</feature>
<dbReference type="PROSITE" id="PS51294">
    <property type="entry name" value="HTH_MYB"/>
    <property type="match status" value="1"/>
</dbReference>
<accession>A0A5N6PN10</accession>
<evidence type="ECO:0000256" key="6">
    <source>
        <dbReference type="SAM" id="MobiDB-lite"/>
    </source>
</evidence>
<dbReference type="InterPro" id="IPR017930">
    <property type="entry name" value="Myb_dom"/>
</dbReference>
<dbReference type="FunFam" id="1.10.10.60:FF:000002">
    <property type="entry name" value="Myb family transcription factor"/>
    <property type="match status" value="1"/>
</dbReference>
<dbReference type="InterPro" id="IPR001005">
    <property type="entry name" value="SANT/Myb"/>
</dbReference>
<proteinExistence type="predicted"/>
<dbReference type="InterPro" id="IPR044787">
    <property type="entry name" value="HHO5-like"/>
</dbReference>
<feature type="domain" description="HTH myb-type" evidence="7">
    <location>
        <begin position="256"/>
        <end position="316"/>
    </location>
</feature>
<dbReference type="PANTHER" id="PTHR31003">
    <property type="entry name" value="MYB FAMILY TRANSCRIPTION FACTOR"/>
    <property type="match status" value="1"/>
</dbReference>
<keyword evidence="5" id="KW-0539">Nucleus</keyword>
<evidence type="ECO:0000256" key="1">
    <source>
        <dbReference type="ARBA" id="ARBA00004123"/>
    </source>
</evidence>
<dbReference type="AlphaFoldDB" id="A0A5N6PN10"/>
<feature type="region of interest" description="Disordered" evidence="6">
    <location>
        <begin position="372"/>
        <end position="391"/>
    </location>
</feature>
<comment type="caution">
    <text evidence="8">The sequence shown here is derived from an EMBL/GenBank/DDBJ whole genome shotgun (WGS) entry which is preliminary data.</text>
</comment>
<feature type="compositionally biased region" description="Polar residues" evidence="6">
    <location>
        <begin position="234"/>
        <end position="243"/>
    </location>
</feature>
<feature type="region of interest" description="Disordered" evidence="6">
    <location>
        <begin position="107"/>
        <end position="162"/>
    </location>
</feature>
<dbReference type="Proteomes" id="UP000326396">
    <property type="component" value="Linkage Group LG11"/>
</dbReference>
<dbReference type="NCBIfam" id="TIGR01557">
    <property type="entry name" value="myb_SHAQKYF"/>
    <property type="match status" value="1"/>
</dbReference>
<name>A0A5N6PN10_9ASTR</name>
<organism evidence="8 9">
    <name type="scientific">Mikania micrantha</name>
    <name type="common">bitter vine</name>
    <dbReference type="NCBI Taxonomy" id="192012"/>
    <lineage>
        <taxon>Eukaryota</taxon>
        <taxon>Viridiplantae</taxon>
        <taxon>Streptophyta</taxon>
        <taxon>Embryophyta</taxon>
        <taxon>Tracheophyta</taxon>
        <taxon>Spermatophyta</taxon>
        <taxon>Magnoliopsida</taxon>
        <taxon>eudicotyledons</taxon>
        <taxon>Gunneridae</taxon>
        <taxon>Pentapetalae</taxon>
        <taxon>asterids</taxon>
        <taxon>campanulids</taxon>
        <taxon>Asterales</taxon>
        <taxon>Asteraceae</taxon>
        <taxon>Asteroideae</taxon>
        <taxon>Heliantheae alliance</taxon>
        <taxon>Eupatorieae</taxon>
        <taxon>Mikania</taxon>
    </lineage>
</organism>
<evidence type="ECO:0000256" key="4">
    <source>
        <dbReference type="ARBA" id="ARBA00023163"/>
    </source>
</evidence>
<dbReference type="SUPFAM" id="SSF46689">
    <property type="entry name" value="Homeodomain-like"/>
    <property type="match status" value="1"/>
</dbReference>
<evidence type="ECO:0000259" key="7">
    <source>
        <dbReference type="PROSITE" id="PS51294"/>
    </source>
</evidence>
<keyword evidence="4" id="KW-0804">Transcription</keyword>
<evidence type="ECO:0000256" key="3">
    <source>
        <dbReference type="ARBA" id="ARBA00023125"/>
    </source>
</evidence>
<dbReference type="InterPro" id="IPR058673">
    <property type="entry name" value="HHO5-like_N"/>
</dbReference>
<keyword evidence="3" id="KW-0238">DNA-binding</keyword>
<dbReference type="GO" id="GO:0003677">
    <property type="term" value="F:DNA binding"/>
    <property type="evidence" value="ECO:0007669"/>
    <property type="project" value="UniProtKB-KW"/>
</dbReference>
<gene>
    <name evidence="8" type="ORF">E3N88_06169</name>
</gene>
<protein>
    <recommendedName>
        <fullName evidence="7">HTH myb-type domain-containing protein</fullName>
    </recommendedName>
</protein>
<comment type="subcellular location">
    <subcellularLocation>
        <location evidence="1">Nucleus</location>
    </subcellularLocation>
</comment>
<feature type="region of interest" description="Disordered" evidence="6">
    <location>
        <begin position="227"/>
        <end position="258"/>
    </location>
</feature>
<evidence type="ECO:0000313" key="9">
    <source>
        <dbReference type="Proteomes" id="UP000326396"/>
    </source>
</evidence>
<dbReference type="PANTHER" id="PTHR31003:SF30">
    <property type="entry name" value="MYB DOMAIN, PLANT, HOMEODOMAIN-LIKE PROTEIN-RELATED"/>
    <property type="match status" value="1"/>
</dbReference>
<evidence type="ECO:0000313" key="8">
    <source>
        <dbReference type="EMBL" id="KAD6795273.1"/>
    </source>
</evidence>
<dbReference type="GO" id="GO:0003700">
    <property type="term" value="F:DNA-binding transcription factor activity"/>
    <property type="evidence" value="ECO:0007669"/>
    <property type="project" value="InterPro"/>
</dbReference>
<sequence>MGSLNPPPELTLDLKPTFIPKTITQFLEQLSRIGNISEKILEVDNLVSRLETEMRKIDAFKRELPLCMLLINDVIVALKDESMAFKKSSNGEPVLEEFIPIKKTLDQDAEEEMMEENDGGDKKNWLSSTQLWNTNDDGINSKQIQNQKPNSADQTTQKRTVDEDDVTINDSCQQFRNVDRAFIPLKGCYGFTMVGATREKVREDLPIPGPGIKNSMRGNFLLPKTSPDGKLFPSSRNDQSNLPTGAVQVPPPQQQTSRKQRRCWSTELHRQFVNALQQLGGSQVATPKQIRELMQVDGLTNDEVKSHLQKYRLHTRRLPSSNTLSANQSGVVFGGGLGMPPQVQYVESLKHGISQSGSPDGPLIIGTTTCGTSTTGGDSIDDGEDSKSENYCWKGV</sequence>
<dbReference type="Gene3D" id="1.10.10.60">
    <property type="entry name" value="Homeodomain-like"/>
    <property type="match status" value="1"/>
</dbReference>
<dbReference type="InterPro" id="IPR006447">
    <property type="entry name" value="Myb_dom_plants"/>
</dbReference>
<evidence type="ECO:0000256" key="5">
    <source>
        <dbReference type="ARBA" id="ARBA00023242"/>
    </source>
</evidence>
<dbReference type="Pfam" id="PF00249">
    <property type="entry name" value="Myb_DNA-binding"/>
    <property type="match status" value="1"/>
</dbReference>
<dbReference type="OrthoDB" id="1908613at2759"/>